<dbReference type="EC" id="2.3.2.6" evidence="4"/>
<proteinExistence type="inferred from homology"/>
<dbReference type="InterPro" id="IPR042203">
    <property type="entry name" value="Leu/Phe-tRNA_Trfase_C"/>
</dbReference>
<comment type="subcellular location">
    <subcellularLocation>
        <location evidence="4">Cytoplasm</location>
    </subcellularLocation>
</comment>
<dbReference type="PANTHER" id="PTHR30098">
    <property type="entry name" value="LEUCYL/PHENYLALANYL-TRNA--PROTEIN TRANSFERASE"/>
    <property type="match status" value="1"/>
</dbReference>
<protein>
    <recommendedName>
        <fullName evidence="4">Leucyl/phenylalanyl-tRNA--protein transferase</fullName>
        <ecNumber evidence="4">2.3.2.6</ecNumber>
    </recommendedName>
    <alternativeName>
        <fullName evidence="4">L/F-transferase</fullName>
    </alternativeName>
    <alternativeName>
        <fullName evidence="4">Leucyltransferase</fullName>
    </alternativeName>
    <alternativeName>
        <fullName evidence="4">Phenyalanyltransferase</fullName>
    </alternativeName>
</protein>
<comment type="catalytic activity">
    <reaction evidence="4">
        <text>N-terminal L-arginyl-[protein] + L-leucyl-tRNA(Leu) = N-terminal L-leucyl-L-arginyl-[protein] + tRNA(Leu) + H(+)</text>
        <dbReference type="Rhea" id="RHEA:50416"/>
        <dbReference type="Rhea" id="RHEA-COMP:9613"/>
        <dbReference type="Rhea" id="RHEA-COMP:9622"/>
        <dbReference type="Rhea" id="RHEA-COMP:12672"/>
        <dbReference type="Rhea" id="RHEA-COMP:12673"/>
        <dbReference type="ChEBI" id="CHEBI:15378"/>
        <dbReference type="ChEBI" id="CHEBI:64719"/>
        <dbReference type="ChEBI" id="CHEBI:78442"/>
        <dbReference type="ChEBI" id="CHEBI:78494"/>
        <dbReference type="ChEBI" id="CHEBI:133044"/>
        <dbReference type="EC" id="2.3.2.6"/>
    </reaction>
</comment>
<dbReference type="HAMAP" id="MF_00688">
    <property type="entry name" value="Leu_Phe_trans"/>
    <property type="match status" value="1"/>
</dbReference>
<evidence type="ECO:0000256" key="2">
    <source>
        <dbReference type="ARBA" id="ARBA00022679"/>
    </source>
</evidence>
<evidence type="ECO:0000256" key="1">
    <source>
        <dbReference type="ARBA" id="ARBA00022490"/>
    </source>
</evidence>
<keyword evidence="2 4" id="KW-0808">Transferase</keyword>
<sequence length="202" mass="22822">MPTLDPMDEITPELVLRAYAYGIFPMAESADDPTLFWVEPKLRGVIPLDTFHVPRRLARTVRAGPFEVRFDTDFEGVISGCAAARPDADETWINPAIRELYGALFRSGHVHTVETWREGRLVGGLYGVHLGSAFFGESMFSFERDASKFALVKLVERLKAHGFTLLDTQFVTEHLSQFGAIEIPRAEYKRRLQKALTIESTF</sequence>
<dbReference type="InterPro" id="IPR004616">
    <property type="entry name" value="Leu/Phe-tRNA_Trfase"/>
</dbReference>
<evidence type="ECO:0000313" key="5">
    <source>
        <dbReference type="EMBL" id="SEQ87393.1"/>
    </source>
</evidence>
<evidence type="ECO:0000313" key="6">
    <source>
        <dbReference type="Proteomes" id="UP000199647"/>
    </source>
</evidence>
<organism evidence="5 6">
    <name type="scientific">Faunimonas pinastri</name>
    <dbReference type="NCBI Taxonomy" id="1855383"/>
    <lineage>
        <taxon>Bacteria</taxon>
        <taxon>Pseudomonadati</taxon>
        <taxon>Pseudomonadota</taxon>
        <taxon>Alphaproteobacteria</taxon>
        <taxon>Hyphomicrobiales</taxon>
        <taxon>Afifellaceae</taxon>
        <taxon>Faunimonas</taxon>
    </lineage>
</organism>
<evidence type="ECO:0000256" key="3">
    <source>
        <dbReference type="ARBA" id="ARBA00023315"/>
    </source>
</evidence>
<dbReference type="Gene3D" id="3.40.630.70">
    <property type="entry name" value="Leucyl/phenylalanyl-tRNA-protein transferase, C-terminal domain"/>
    <property type="match status" value="1"/>
</dbReference>
<dbReference type="PANTHER" id="PTHR30098:SF2">
    <property type="entry name" value="LEUCYL_PHENYLALANYL-TRNA--PROTEIN TRANSFERASE"/>
    <property type="match status" value="1"/>
</dbReference>
<dbReference type="FunFam" id="3.40.630.70:FF:000001">
    <property type="entry name" value="Leucyl/phenylalanyl-tRNA--protein transferase"/>
    <property type="match status" value="1"/>
</dbReference>
<gene>
    <name evidence="4" type="primary">aat</name>
    <name evidence="5" type="ORF">SAMN05216548_108162</name>
</gene>
<dbReference type="Pfam" id="PF03588">
    <property type="entry name" value="Leu_Phe_trans"/>
    <property type="match status" value="1"/>
</dbReference>
<accession>A0A1H9JKU5</accession>
<dbReference type="GO" id="GO:0008914">
    <property type="term" value="F:leucyl-tRNA--protein transferase activity"/>
    <property type="evidence" value="ECO:0007669"/>
    <property type="project" value="UniProtKB-UniRule"/>
</dbReference>
<comment type="function">
    <text evidence="4">Functions in the N-end rule pathway of protein degradation where it conjugates Leu, Phe and, less efficiently, Met from aminoacyl-tRNAs to the N-termini of proteins containing an N-terminal arginine or lysine.</text>
</comment>
<dbReference type="GO" id="GO:0005737">
    <property type="term" value="C:cytoplasm"/>
    <property type="evidence" value="ECO:0007669"/>
    <property type="project" value="UniProtKB-SubCell"/>
</dbReference>
<dbReference type="NCBIfam" id="TIGR00667">
    <property type="entry name" value="aat"/>
    <property type="match status" value="1"/>
</dbReference>
<keyword evidence="1 4" id="KW-0963">Cytoplasm</keyword>
<dbReference type="STRING" id="1855383.SAMN05216548_108162"/>
<dbReference type="EMBL" id="FOFG01000008">
    <property type="protein sequence ID" value="SEQ87393.1"/>
    <property type="molecule type" value="Genomic_DNA"/>
</dbReference>
<dbReference type="InterPro" id="IPR016181">
    <property type="entry name" value="Acyl_CoA_acyltransferase"/>
</dbReference>
<name>A0A1H9JKU5_9HYPH</name>
<dbReference type="Proteomes" id="UP000199647">
    <property type="component" value="Unassembled WGS sequence"/>
</dbReference>
<dbReference type="SUPFAM" id="SSF55729">
    <property type="entry name" value="Acyl-CoA N-acyltransferases (Nat)"/>
    <property type="match status" value="1"/>
</dbReference>
<reference evidence="5 6" key="1">
    <citation type="submission" date="2016-10" db="EMBL/GenBank/DDBJ databases">
        <authorList>
            <person name="de Groot N.N."/>
        </authorList>
    </citation>
    <scope>NUCLEOTIDE SEQUENCE [LARGE SCALE GENOMIC DNA]</scope>
    <source>
        <strain evidence="5 6">A52C2</strain>
    </source>
</reference>
<keyword evidence="6" id="KW-1185">Reference proteome</keyword>
<comment type="similarity">
    <text evidence="4">Belongs to the L/F-transferase family.</text>
</comment>
<evidence type="ECO:0000256" key="4">
    <source>
        <dbReference type="HAMAP-Rule" id="MF_00688"/>
    </source>
</evidence>
<dbReference type="AlphaFoldDB" id="A0A1H9JKU5"/>
<comment type="catalytic activity">
    <reaction evidence="4">
        <text>L-phenylalanyl-tRNA(Phe) + an N-terminal L-alpha-aminoacyl-[protein] = an N-terminal L-phenylalanyl-L-alpha-aminoacyl-[protein] + tRNA(Phe)</text>
        <dbReference type="Rhea" id="RHEA:43632"/>
        <dbReference type="Rhea" id="RHEA-COMP:9668"/>
        <dbReference type="Rhea" id="RHEA-COMP:9699"/>
        <dbReference type="Rhea" id="RHEA-COMP:10636"/>
        <dbReference type="Rhea" id="RHEA-COMP:10637"/>
        <dbReference type="ChEBI" id="CHEBI:78442"/>
        <dbReference type="ChEBI" id="CHEBI:78531"/>
        <dbReference type="ChEBI" id="CHEBI:78597"/>
        <dbReference type="ChEBI" id="CHEBI:83561"/>
        <dbReference type="EC" id="2.3.2.6"/>
    </reaction>
</comment>
<comment type="catalytic activity">
    <reaction evidence="4">
        <text>N-terminal L-lysyl-[protein] + L-leucyl-tRNA(Leu) = N-terminal L-leucyl-L-lysyl-[protein] + tRNA(Leu) + H(+)</text>
        <dbReference type="Rhea" id="RHEA:12340"/>
        <dbReference type="Rhea" id="RHEA-COMP:9613"/>
        <dbReference type="Rhea" id="RHEA-COMP:9622"/>
        <dbReference type="Rhea" id="RHEA-COMP:12670"/>
        <dbReference type="Rhea" id="RHEA-COMP:12671"/>
        <dbReference type="ChEBI" id="CHEBI:15378"/>
        <dbReference type="ChEBI" id="CHEBI:65249"/>
        <dbReference type="ChEBI" id="CHEBI:78442"/>
        <dbReference type="ChEBI" id="CHEBI:78494"/>
        <dbReference type="ChEBI" id="CHEBI:133043"/>
        <dbReference type="EC" id="2.3.2.6"/>
    </reaction>
</comment>
<keyword evidence="3 4" id="KW-0012">Acyltransferase</keyword>
<dbReference type="GO" id="GO:0030163">
    <property type="term" value="P:protein catabolic process"/>
    <property type="evidence" value="ECO:0007669"/>
    <property type="project" value="UniProtKB-UniRule"/>
</dbReference>